<proteinExistence type="predicted"/>
<keyword evidence="2" id="KW-1185">Reference proteome</keyword>
<reference evidence="2" key="1">
    <citation type="submission" date="2018-09" db="EMBL/GenBank/DDBJ databases">
        <authorList>
            <person name="Zhu H."/>
        </authorList>
    </citation>
    <scope>NUCLEOTIDE SEQUENCE [LARGE SCALE GENOMIC DNA]</scope>
    <source>
        <strain evidence="2">K2R23-3</strain>
    </source>
</reference>
<name>A0A385YUG6_9BACL</name>
<evidence type="ECO:0000313" key="1">
    <source>
        <dbReference type="EMBL" id="AYC29113.1"/>
    </source>
</evidence>
<sequence>MKQVVHIIRKDELERKQSYALRLEQDYELASLFDAMQRGDEVEKEKSILRLKQIHEELEALHVLVQ</sequence>
<dbReference type="Proteomes" id="UP000265725">
    <property type="component" value="Chromosome"/>
</dbReference>
<dbReference type="KEGG" id="paek:D3873_04175"/>
<dbReference type="OrthoDB" id="2828299at2"/>
<protein>
    <submittedName>
        <fullName evidence="1">Uncharacterized protein</fullName>
    </submittedName>
</protein>
<dbReference type="RefSeq" id="WP_119882854.1">
    <property type="nucleotide sequence ID" value="NZ_CP032418.1"/>
</dbReference>
<evidence type="ECO:0000313" key="2">
    <source>
        <dbReference type="Proteomes" id="UP000265725"/>
    </source>
</evidence>
<organism evidence="1 2">
    <name type="scientific">Paenisporosarcina cavernae</name>
    <dbReference type="NCBI Taxonomy" id="2320858"/>
    <lineage>
        <taxon>Bacteria</taxon>
        <taxon>Bacillati</taxon>
        <taxon>Bacillota</taxon>
        <taxon>Bacilli</taxon>
        <taxon>Bacillales</taxon>
        <taxon>Caryophanaceae</taxon>
        <taxon>Paenisporosarcina</taxon>
    </lineage>
</organism>
<gene>
    <name evidence="1" type="ORF">D3873_04175</name>
</gene>
<accession>A0A385YUG6</accession>
<dbReference type="EMBL" id="CP032418">
    <property type="protein sequence ID" value="AYC29113.1"/>
    <property type="molecule type" value="Genomic_DNA"/>
</dbReference>
<dbReference type="AlphaFoldDB" id="A0A385YUG6"/>